<evidence type="ECO:0000259" key="1">
    <source>
        <dbReference type="Pfam" id="PF13091"/>
    </source>
</evidence>
<dbReference type="RefSeq" id="WP_023188074.1">
    <property type="nucleotide sequence ID" value="NZ_CBSD020000014.1"/>
</dbReference>
<evidence type="ECO:0000313" key="2">
    <source>
        <dbReference type="EMBL" id="CDG73883.1"/>
    </source>
</evidence>
<dbReference type="Proteomes" id="UP000019193">
    <property type="component" value="Unassembled WGS sequence"/>
</dbReference>
<organism evidence="2 3">
    <name type="scientific">Acinetobacter nosocomialis 28F</name>
    <dbReference type="NCBI Taxonomy" id="1147131"/>
    <lineage>
        <taxon>Bacteria</taxon>
        <taxon>Pseudomonadati</taxon>
        <taxon>Pseudomonadota</taxon>
        <taxon>Gammaproteobacteria</taxon>
        <taxon>Moraxellales</taxon>
        <taxon>Moraxellaceae</taxon>
        <taxon>Acinetobacter</taxon>
        <taxon>Acinetobacter calcoaceticus/baumannii complex</taxon>
    </lineage>
</organism>
<dbReference type="SUPFAM" id="SSF56024">
    <property type="entry name" value="Phospholipase D/nuclease"/>
    <property type="match status" value="2"/>
</dbReference>
<accession>A0AA36K9D7</accession>
<comment type="caution">
    <text evidence="2">The sequence shown here is derived from an EMBL/GenBank/DDBJ whole genome shotgun (WGS) entry which is preliminary data.</text>
</comment>
<proteinExistence type="predicted"/>
<reference evidence="2 3" key="1">
    <citation type="submission" date="2013-06" db="EMBL/GenBank/DDBJ databases">
        <title>Comparative analysis of genomes of multi-drug Acinetobacter sp. from Colombian Hospitals.</title>
        <authorList>
            <person name="Barreto-Hernandez E."/>
            <person name="Gonzalez E.B."/>
            <person name="Cepeda L.A."/>
            <person name="Valenzuela E.M."/>
            <person name="Falquet L."/>
            <person name="Reguero M.T."/>
            <person name="Mantilla R."/>
        </authorList>
    </citation>
    <scope>NUCLEOTIDE SEQUENCE [LARGE SCALE GENOMIC DNA]</scope>
    <source>
        <strain evidence="2 3">28F</strain>
    </source>
</reference>
<dbReference type="AlphaFoldDB" id="A0AA36K9D7"/>
<name>A0AA36K9D7_ACINO</name>
<feature type="domain" description="Phospholipase D-like" evidence="1">
    <location>
        <begin position="294"/>
        <end position="453"/>
    </location>
</feature>
<keyword evidence="3" id="KW-1185">Reference proteome</keyword>
<gene>
    <name evidence="2" type="ORF">ANICBIBUN_15650</name>
</gene>
<evidence type="ECO:0000313" key="3">
    <source>
        <dbReference type="Proteomes" id="UP000019193"/>
    </source>
</evidence>
<dbReference type="Gene3D" id="3.30.870.10">
    <property type="entry name" value="Endonuclease Chain A"/>
    <property type="match status" value="2"/>
</dbReference>
<sequence length="650" mass="75627">MGTKRYYDLKIAVPFFYGKNKFTITRKSEWSVLDLLFLRKIAELPISMEKLENYSNLKRQIVIQIVLPFVSNNWVEILPVENTYVFSITALGQYISEFDSIPQFSESYFRTRDYVFDPVGGRYYGLLKNNPLKVESYLRIQELMKDGVRIKVMNISNKSYIPNTEEIKKCVAYFDEHIEDIEFINGNISLNETRYILLDTVLDTKKKSIEFNEDYSNVLTVELLNAVKHKFNFLVDQVLEDLENNKEKNIISSADSNINQFILNSKEPLLNFYKIPAENIKTIYGGLDHRQSLLNLIRNSTKYLIIHSTFISERALYNKNLDKWSEITLELKAALKRGVEITILFGKDKPDPDDLAEDEDEKVKNRLVKSLDEIYKIEKLFDKFNEECILENITPLQLNDHKKTGSHSKYIITHHSEWGPTVLIGSCNFFYSNFDRFEASVIINSNQIVHDFLKISSILCSAKDFHSNDLYNYFSDLAKETLLRNKEFDSSSRFVNLAIVFKNQHYSLIDKAKVNARKLILITSDKLSNISRKPVFEAIKNNQNAKKTVFFSEKSEIFTHKDELELRKLLKQAEYKIDIQLHTPKTNPRKKNHSKVLAWDKDDIVITSLNWLSSNASPNNAADPYHEIGIYIQADNIAEDFQIAFQDSLK</sequence>
<protein>
    <recommendedName>
        <fullName evidence="1">Phospholipase D-like domain-containing protein</fullName>
    </recommendedName>
</protein>
<dbReference type="Pfam" id="PF13091">
    <property type="entry name" value="PLDc_2"/>
    <property type="match status" value="1"/>
</dbReference>
<dbReference type="EMBL" id="CBSD020000014">
    <property type="protein sequence ID" value="CDG73883.1"/>
    <property type="molecule type" value="Genomic_DNA"/>
</dbReference>
<dbReference type="InterPro" id="IPR025202">
    <property type="entry name" value="PLD-like_dom"/>
</dbReference>